<evidence type="ECO:0000256" key="3">
    <source>
        <dbReference type="ARBA" id="ARBA00022729"/>
    </source>
</evidence>
<dbReference type="Proteomes" id="UP000220102">
    <property type="component" value="Unassembled WGS sequence"/>
</dbReference>
<dbReference type="PROSITE" id="PS51935">
    <property type="entry name" value="NLPC_P60"/>
    <property type="match status" value="1"/>
</dbReference>
<dbReference type="GO" id="GO:0006508">
    <property type="term" value="P:proteolysis"/>
    <property type="evidence" value="ECO:0007669"/>
    <property type="project" value="UniProtKB-KW"/>
</dbReference>
<comment type="similarity">
    <text evidence="1">Belongs to the peptidase C40 family.</text>
</comment>
<feature type="signal peptide" evidence="7">
    <location>
        <begin position="1"/>
        <end position="23"/>
    </location>
</feature>
<protein>
    <recommendedName>
        <fullName evidence="8">NlpC/P60 domain-containing protein</fullName>
    </recommendedName>
</protein>
<dbReference type="EMBL" id="PDEQ01000001">
    <property type="protein sequence ID" value="PEN15387.1"/>
    <property type="molecule type" value="Genomic_DNA"/>
</dbReference>
<evidence type="ECO:0000313" key="9">
    <source>
        <dbReference type="EMBL" id="PEN15387.1"/>
    </source>
</evidence>
<dbReference type="RefSeq" id="WP_098074285.1">
    <property type="nucleotide sequence ID" value="NZ_PDEQ01000001.1"/>
</dbReference>
<gene>
    <name evidence="9" type="ORF">CRI94_01460</name>
</gene>
<evidence type="ECO:0000256" key="7">
    <source>
        <dbReference type="SAM" id="SignalP"/>
    </source>
</evidence>
<dbReference type="PANTHER" id="PTHR47360">
    <property type="entry name" value="MUREIN DD-ENDOPEPTIDASE MEPS/MUREIN LD-CARBOXYPEPTIDASE"/>
    <property type="match status" value="1"/>
</dbReference>
<dbReference type="AlphaFoldDB" id="A0A2A8D3J2"/>
<sequence>MPPPGARLIPLLALSLLALTACSSTQSARTSEEPSYTRSNASVQNGTLEPELRSEARRWEGVPHRLGGTDRRGIDCSALTQVLYADVLGLDLPRETRRQSRVGTEIRRSNLQPGDLVFFRPGRKQRHVGIYLSNGEFVHASSSTGVTVSSLHTDYWQRTWWQARRVLPENPRVQPNPETRSVSSTDDSRRSGW</sequence>
<evidence type="ECO:0000256" key="6">
    <source>
        <dbReference type="SAM" id="MobiDB-lite"/>
    </source>
</evidence>
<feature type="region of interest" description="Disordered" evidence="6">
    <location>
        <begin position="170"/>
        <end position="193"/>
    </location>
</feature>
<keyword evidence="2" id="KW-0645">Protease</keyword>
<comment type="caution">
    <text evidence="9">The sequence shown here is derived from an EMBL/GenBank/DDBJ whole genome shotgun (WGS) entry which is preliminary data.</text>
</comment>
<feature type="domain" description="NlpC/P60" evidence="8">
    <location>
        <begin position="46"/>
        <end position="167"/>
    </location>
</feature>
<dbReference type="OrthoDB" id="9807055at2"/>
<dbReference type="Gene3D" id="3.90.1720.10">
    <property type="entry name" value="endopeptidase domain like (from Nostoc punctiforme)"/>
    <property type="match status" value="1"/>
</dbReference>
<evidence type="ECO:0000256" key="5">
    <source>
        <dbReference type="ARBA" id="ARBA00022807"/>
    </source>
</evidence>
<name>A0A2A8D3J2_9BACT</name>
<feature type="compositionally biased region" description="Polar residues" evidence="6">
    <location>
        <begin position="33"/>
        <end position="47"/>
    </location>
</feature>
<dbReference type="InterPro" id="IPR038765">
    <property type="entry name" value="Papain-like_cys_pep_sf"/>
</dbReference>
<keyword evidence="3 7" id="KW-0732">Signal</keyword>
<dbReference type="InterPro" id="IPR000064">
    <property type="entry name" value="NLP_P60_dom"/>
</dbReference>
<dbReference type="InterPro" id="IPR052062">
    <property type="entry name" value="Murein_DD/LD_carboxypeptidase"/>
</dbReference>
<feature type="chain" id="PRO_5012473351" description="NlpC/P60 domain-containing protein" evidence="7">
    <location>
        <begin position="24"/>
        <end position="193"/>
    </location>
</feature>
<reference evidence="9 10" key="1">
    <citation type="submission" date="2017-10" db="EMBL/GenBank/DDBJ databases">
        <title>Draft genome of Longibacter Salinarum.</title>
        <authorList>
            <person name="Goh K.M."/>
            <person name="Shamsir M.S."/>
            <person name="Lim S.W."/>
        </authorList>
    </citation>
    <scope>NUCLEOTIDE SEQUENCE [LARGE SCALE GENOMIC DNA]</scope>
    <source>
        <strain evidence="9 10">KCTC 52045</strain>
    </source>
</reference>
<proteinExistence type="inferred from homology"/>
<dbReference type="PANTHER" id="PTHR47360:SF1">
    <property type="entry name" value="ENDOPEPTIDASE NLPC-RELATED"/>
    <property type="match status" value="1"/>
</dbReference>
<keyword evidence="5" id="KW-0788">Thiol protease</keyword>
<evidence type="ECO:0000256" key="2">
    <source>
        <dbReference type="ARBA" id="ARBA00022670"/>
    </source>
</evidence>
<keyword evidence="10" id="KW-1185">Reference proteome</keyword>
<feature type="region of interest" description="Disordered" evidence="6">
    <location>
        <begin position="26"/>
        <end position="54"/>
    </location>
</feature>
<dbReference type="GO" id="GO:0008234">
    <property type="term" value="F:cysteine-type peptidase activity"/>
    <property type="evidence" value="ECO:0007669"/>
    <property type="project" value="UniProtKB-KW"/>
</dbReference>
<dbReference type="PROSITE" id="PS51257">
    <property type="entry name" value="PROKAR_LIPOPROTEIN"/>
    <property type="match status" value="1"/>
</dbReference>
<evidence type="ECO:0000313" key="10">
    <source>
        <dbReference type="Proteomes" id="UP000220102"/>
    </source>
</evidence>
<accession>A0A2A8D3J2</accession>
<evidence type="ECO:0000256" key="1">
    <source>
        <dbReference type="ARBA" id="ARBA00007074"/>
    </source>
</evidence>
<evidence type="ECO:0000259" key="8">
    <source>
        <dbReference type="PROSITE" id="PS51935"/>
    </source>
</evidence>
<keyword evidence="4" id="KW-0378">Hydrolase</keyword>
<organism evidence="9 10">
    <name type="scientific">Longibacter salinarum</name>
    <dbReference type="NCBI Taxonomy" id="1850348"/>
    <lineage>
        <taxon>Bacteria</taxon>
        <taxon>Pseudomonadati</taxon>
        <taxon>Rhodothermota</taxon>
        <taxon>Rhodothermia</taxon>
        <taxon>Rhodothermales</taxon>
        <taxon>Salisaetaceae</taxon>
        <taxon>Longibacter</taxon>
    </lineage>
</organism>
<evidence type="ECO:0000256" key="4">
    <source>
        <dbReference type="ARBA" id="ARBA00022801"/>
    </source>
</evidence>
<dbReference type="SUPFAM" id="SSF54001">
    <property type="entry name" value="Cysteine proteinases"/>
    <property type="match status" value="1"/>
</dbReference>
<dbReference type="Pfam" id="PF00877">
    <property type="entry name" value="NLPC_P60"/>
    <property type="match status" value="1"/>
</dbReference>